<evidence type="ECO:0000256" key="4">
    <source>
        <dbReference type="ARBA" id="ARBA00022729"/>
    </source>
</evidence>
<keyword evidence="3" id="KW-0479">Metal-binding</keyword>
<evidence type="ECO:0000313" key="9">
    <source>
        <dbReference type="EMBL" id="PWY84777.1"/>
    </source>
</evidence>
<dbReference type="VEuPathDB" id="FungiDB:BO70DRAFT_361179"/>
<reference evidence="9 10" key="1">
    <citation type="submission" date="2016-12" db="EMBL/GenBank/DDBJ databases">
        <title>The genomes of Aspergillus section Nigri reveals drivers in fungal speciation.</title>
        <authorList>
            <consortium name="DOE Joint Genome Institute"/>
            <person name="Vesth T.C."/>
            <person name="Nybo J."/>
            <person name="Theobald S."/>
            <person name="Brandl J."/>
            <person name="Frisvad J.C."/>
            <person name="Nielsen K.F."/>
            <person name="Lyhne E.K."/>
            <person name="Kogle M.E."/>
            <person name="Kuo A."/>
            <person name="Riley R."/>
            <person name="Clum A."/>
            <person name="Nolan M."/>
            <person name="Lipzen A."/>
            <person name="Salamov A."/>
            <person name="Henrissat B."/>
            <person name="Wiebenga A."/>
            <person name="De Vries R.P."/>
            <person name="Grigoriev I.V."/>
            <person name="Mortensen U.H."/>
            <person name="Andersen M.R."/>
            <person name="Baker S.E."/>
        </authorList>
    </citation>
    <scope>NUCLEOTIDE SEQUENCE [LARGE SCALE GENOMIC DNA]</scope>
    <source>
        <strain evidence="9 10">CBS 117.55</strain>
    </source>
</reference>
<dbReference type="EC" id="3.1.1.-" evidence="8"/>
<protein>
    <recommendedName>
        <fullName evidence="8">Carboxylic ester hydrolase</fullName>
        <ecNumber evidence="8">3.1.1.-</ecNumber>
    </recommendedName>
</protein>
<dbReference type="SUPFAM" id="SSF53474">
    <property type="entry name" value="alpha/beta-Hydrolases"/>
    <property type="match status" value="1"/>
</dbReference>
<evidence type="ECO:0000313" key="10">
    <source>
        <dbReference type="Proteomes" id="UP000247233"/>
    </source>
</evidence>
<dbReference type="InterPro" id="IPR029058">
    <property type="entry name" value="AB_hydrolase_fold"/>
</dbReference>
<name>A0A317WHY0_9EURO</name>
<dbReference type="GO" id="GO:0030600">
    <property type="term" value="F:feruloyl esterase activity"/>
    <property type="evidence" value="ECO:0007669"/>
    <property type="project" value="UniProtKB-ARBA"/>
</dbReference>
<evidence type="ECO:0000256" key="5">
    <source>
        <dbReference type="ARBA" id="ARBA00022801"/>
    </source>
</evidence>
<gene>
    <name evidence="9" type="ORF">BO70DRAFT_361179</name>
</gene>
<dbReference type="AlphaFoldDB" id="A0A317WHY0"/>
<keyword evidence="5 8" id="KW-0378">Hydrolase</keyword>
<dbReference type="PANTHER" id="PTHR33938">
    <property type="entry name" value="FERULOYL ESTERASE B-RELATED"/>
    <property type="match status" value="1"/>
</dbReference>
<keyword evidence="2" id="KW-0719">Serine esterase</keyword>
<evidence type="ECO:0000256" key="6">
    <source>
        <dbReference type="ARBA" id="ARBA00022837"/>
    </source>
</evidence>
<evidence type="ECO:0000256" key="3">
    <source>
        <dbReference type="ARBA" id="ARBA00022723"/>
    </source>
</evidence>
<sequence length="540" mass="58353">MQLALGTRVLPWLPLLWQSPSPPQRLPQPCANLSLPLIPDAEIVSITSREVHNYTLPQFPGQQLSFCDVNITLTHTDADEAEYNDFAHVSVWLPLNATDWNGRFQATGGGGLAAGFPSGPLQILAVSQGYVAAATDGGLTLNGTIDPQSGSWALRPDGSLNTALLDNYAHRSTHDLAVIGKILTERFYGKPPTYSYFRGCSTGGRQGYFAAALYPRDFDGISAAAPGINLPHLFGTFFWPPILMMHGVVPPQCVFEVFQKAVVEKCDPLDGAVDGLISNYLPEACQFDPAVLVGKTVDCEETKSTVTITPKHARLVHQILKGPHLSDGRKLWHGLAPGASFRGIANTVARNGSDIMTIKPFGPIVGWTKNFVFQDPTYDVFAMDFVDFDVAAILSIAKFRGILGSEDHRLFGFQRAGGKLLSWHGLADEIIPSSGTVTFRQWVEEDVGGPEVADGFYRLFLAPGVGHCGGGYGPVPTEEMEALVRWVEEGRAPDTLAAEIVDSAGEKVSRQLCRYPDALVYDGHGDVKLASSFHCGSLDG</sequence>
<dbReference type="GO" id="GO:0046872">
    <property type="term" value="F:metal ion binding"/>
    <property type="evidence" value="ECO:0007669"/>
    <property type="project" value="UniProtKB-KW"/>
</dbReference>
<keyword evidence="10" id="KW-1185">Reference proteome</keyword>
<dbReference type="EMBL" id="MSFL01000009">
    <property type="protein sequence ID" value="PWY84777.1"/>
    <property type="molecule type" value="Genomic_DNA"/>
</dbReference>
<evidence type="ECO:0000256" key="1">
    <source>
        <dbReference type="ARBA" id="ARBA00006249"/>
    </source>
</evidence>
<comment type="caution">
    <text evidence="9">The sequence shown here is derived from an EMBL/GenBank/DDBJ whole genome shotgun (WGS) entry which is preliminary data.</text>
</comment>
<dbReference type="RefSeq" id="XP_025400119.1">
    <property type="nucleotide sequence ID" value="XM_025542981.1"/>
</dbReference>
<evidence type="ECO:0000256" key="7">
    <source>
        <dbReference type="ARBA" id="ARBA00023157"/>
    </source>
</evidence>
<proteinExistence type="inferred from homology"/>
<comment type="similarity">
    <text evidence="1 8">Belongs to the tannase family.</text>
</comment>
<evidence type="ECO:0000256" key="8">
    <source>
        <dbReference type="RuleBase" id="RU361238"/>
    </source>
</evidence>
<dbReference type="GeneID" id="37065218"/>
<accession>A0A317WHY0</accession>
<dbReference type="STRING" id="1448321.A0A317WHY0"/>
<dbReference type="Proteomes" id="UP000247233">
    <property type="component" value="Unassembled WGS sequence"/>
</dbReference>
<keyword evidence="4" id="KW-0732">Signal</keyword>
<dbReference type="PANTHER" id="PTHR33938:SF8">
    <property type="entry name" value="CARBOXYLIC ESTER HYDROLASE"/>
    <property type="match status" value="1"/>
</dbReference>
<keyword evidence="7" id="KW-1015">Disulfide bond</keyword>
<dbReference type="OrthoDB" id="2789670at2759"/>
<evidence type="ECO:0000256" key="2">
    <source>
        <dbReference type="ARBA" id="ARBA00022487"/>
    </source>
</evidence>
<organism evidence="9 10">
    <name type="scientific">Aspergillus heteromorphus CBS 117.55</name>
    <dbReference type="NCBI Taxonomy" id="1448321"/>
    <lineage>
        <taxon>Eukaryota</taxon>
        <taxon>Fungi</taxon>
        <taxon>Dikarya</taxon>
        <taxon>Ascomycota</taxon>
        <taxon>Pezizomycotina</taxon>
        <taxon>Eurotiomycetes</taxon>
        <taxon>Eurotiomycetidae</taxon>
        <taxon>Eurotiales</taxon>
        <taxon>Aspergillaceae</taxon>
        <taxon>Aspergillus</taxon>
        <taxon>Aspergillus subgen. Circumdati</taxon>
    </lineage>
</organism>
<dbReference type="Pfam" id="PF07519">
    <property type="entry name" value="Tannase"/>
    <property type="match status" value="1"/>
</dbReference>
<keyword evidence="6" id="KW-0106">Calcium</keyword>
<dbReference type="InterPro" id="IPR011118">
    <property type="entry name" value="Tannase/feruloyl_esterase"/>
</dbReference>